<gene>
    <name evidence="9" type="ORF">F511_04662</name>
</gene>
<comment type="similarity">
    <text evidence="2">Belongs to the NifU family.</text>
</comment>
<dbReference type="GO" id="GO:0016226">
    <property type="term" value="P:iron-sulfur cluster assembly"/>
    <property type="evidence" value="ECO:0007669"/>
    <property type="project" value="InterPro"/>
</dbReference>
<dbReference type="GO" id="GO:0005739">
    <property type="term" value="C:mitochondrion"/>
    <property type="evidence" value="ECO:0007669"/>
    <property type="project" value="TreeGrafter"/>
</dbReference>
<dbReference type="PANTHER" id="PTHR11178:SF25">
    <property type="entry name" value="NIFU-LIKE PROTEIN 3, CHLOROPLASTIC"/>
    <property type="match status" value="1"/>
</dbReference>
<dbReference type="InterPro" id="IPR034904">
    <property type="entry name" value="FSCA_dom_sf"/>
</dbReference>
<dbReference type="GO" id="GO:0051536">
    <property type="term" value="F:iron-sulfur cluster binding"/>
    <property type="evidence" value="ECO:0007669"/>
    <property type="project" value="InterPro"/>
</dbReference>
<dbReference type="InterPro" id="IPR001075">
    <property type="entry name" value="NIF_FeS_clus_asmbl_NifU_C"/>
</dbReference>
<keyword evidence="4" id="KW-0150">Chloroplast</keyword>
<evidence type="ECO:0000256" key="5">
    <source>
        <dbReference type="ARBA" id="ARBA00022640"/>
    </source>
</evidence>
<comment type="subunit">
    <text evidence="3">Homodimer; disulfide-linked.</text>
</comment>
<feature type="domain" description="NIF system FeS cluster assembly NifU C-terminal" evidence="8">
    <location>
        <begin position="203"/>
        <end position="264"/>
    </location>
</feature>
<sequence>MTWLHLSYPSRTPNLSTSSLHMSSSASFSKMASFNHISAIHFIPVTILSPSQCGVHFHRNGVLFSEVDFIANTVLDLQLVGQGNVILVHHKIERSSVDGQSMEFEGLVVSPICVLPLTEDNVEMVLDEVRPGLMADGGNVVLHEIDGLVVVLKLQGACGSCPSSTMTLKMGIETRLRDKIPEIESVEQILDMETGLELNEENVEKVLSEIRPYLSGTGGGILELVQIQDYLVKVRLGGPAAGVMTVRVALTQKLREKIPAISAVHLLE</sequence>
<evidence type="ECO:0000256" key="6">
    <source>
        <dbReference type="ARBA" id="ARBA00022946"/>
    </source>
</evidence>
<dbReference type="OrthoDB" id="565552at2759"/>
<keyword evidence="6" id="KW-0809">Transit peptide</keyword>
<dbReference type="PANTHER" id="PTHR11178">
    <property type="entry name" value="IRON-SULFUR CLUSTER SCAFFOLD PROTEIN NFU-RELATED"/>
    <property type="match status" value="1"/>
</dbReference>
<dbReference type="GO" id="GO:0009570">
    <property type="term" value="C:chloroplast stroma"/>
    <property type="evidence" value="ECO:0007669"/>
    <property type="project" value="UniProtKB-SubCell"/>
</dbReference>
<accession>A0A2Z7B671</accession>
<evidence type="ECO:0000259" key="8">
    <source>
        <dbReference type="Pfam" id="PF01106"/>
    </source>
</evidence>
<evidence type="ECO:0000256" key="2">
    <source>
        <dbReference type="ARBA" id="ARBA00006420"/>
    </source>
</evidence>
<evidence type="ECO:0000313" key="9">
    <source>
        <dbReference type="EMBL" id="KZV27209.1"/>
    </source>
</evidence>
<evidence type="ECO:0000256" key="1">
    <source>
        <dbReference type="ARBA" id="ARBA00004470"/>
    </source>
</evidence>
<comment type="subcellular location">
    <subcellularLocation>
        <location evidence="1">Plastid</location>
        <location evidence="1">Chloroplast stroma</location>
    </subcellularLocation>
</comment>
<dbReference type="Pfam" id="PF01106">
    <property type="entry name" value="NifU"/>
    <property type="match status" value="2"/>
</dbReference>
<reference evidence="9 10" key="1">
    <citation type="journal article" date="2015" name="Proc. Natl. Acad. Sci. U.S.A.">
        <title>The resurrection genome of Boea hygrometrica: A blueprint for survival of dehydration.</title>
        <authorList>
            <person name="Xiao L."/>
            <person name="Yang G."/>
            <person name="Zhang L."/>
            <person name="Yang X."/>
            <person name="Zhao S."/>
            <person name="Ji Z."/>
            <person name="Zhou Q."/>
            <person name="Hu M."/>
            <person name="Wang Y."/>
            <person name="Chen M."/>
            <person name="Xu Y."/>
            <person name="Jin H."/>
            <person name="Xiao X."/>
            <person name="Hu G."/>
            <person name="Bao F."/>
            <person name="Hu Y."/>
            <person name="Wan P."/>
            <person name="Li L."/>
            <person name="Deng X."/>
            <person name="Kuang T."/>
            <person name="Xiang C."/>
            <person name="Zhu J.K."/>
            <person name="Oliver M.J."/>
            <person name="He Y."/>
        </authorList>
    </citation>
    <scope>NUCLEOTIDE SEQUENCE [LARGE SCALE GENOMIC DNA]</scope>
    <source>
        <strain evidence="10">cv. XS01</strain>
    </source>
</reference>
<dbReference type="AlphaFoldDB" id="A0A2Z7B671"/>
<proteinExistence type="inferred from homology"/>
<evidence type="ECO:0000256" key="3">
    <source>
        <dbReference type="ARBA" id="ARBA00011748"/>
    </source>
</evidence>
<evidence type="ECO:0000256" key="7">
    <source>
        <dbReference type="ARBA" id="ARBA00023157"/>
    </source>
</evidence>
<dbReference type="Gene3D" id="3.30.300.130">
    <property type="entry name" value="Fe-S cluster assembly (FSCA)"/>
    <property type="match status" value="2"/>
</dbReference>
<organism evidence="9 10">
    <name type="scientific">Dorcoceras hygrometricum</name>
    <dbReference type="NCBI Taxonomy" id="472368"/>
    <lineage>
        <taxon>Eukaryota</taxon>
        <taxon>Viridiplantae</taxon>
        <taxon>Streptophyta</taxon>
        <taxon>Embryophyta</taxon>
        <taxon>Tracheophyta</taxon>
        <taxon>Spermatophyta</taxon>
        <taxon>Magnoliopsida</taxon>
        <taxon>eudicotyledons</taxon>
        <taxon>Gunneridae</taxon>
        <taxon>Pentapetalae</taxon>
        <taxon>asterids</taxon>
        <taxon>lamiids</taxon>
        <taxon>Lamiales</taxon>
        <taxon>Gesneriaceae</taxon>
        <taxon>Didymocarpoideae</taxon>
        <taxon>Trichosporeae</taxon>
        <taxon>Loxocarpinae</taxon>
        <taxon>Dorcoceras</taxon>
    </lineage>
</organism>
<keyword evidence="5" id="KW-0934">Plastid</keyword>
<name>A0A2Z7B671_9LAMI</name>
<dbReference type="FunFam" id="3.30.300.130:FF:000003">
    <property type="entry name" value="NifU-like protein 3, chloroplastic"/>
    <property type="match status" value="1"/>
</dbReference>
<dbReference type="FunFam" id="3.30.300.130:FF:000006">
    <property type="entry name" value="NifU-like protein 3, chloroplastic"/>
    <property type="match status" value="1"/>
</dbReference>
<evidence type="ECO:0000256" key="4">
    <source>
        <dbReference type="ARBA" id="ARBA00022528"/>
    </source>
</evidence>
<dbReference type="EMBL" id="KV010646">
    <property type="protein sequence ID" value="KZV27209.1"/>
    <property type="molecule type" value="Genomic_DNA"/>
</dbReference>
<keyword evidence="7" id="KW-1015">Disulfide bond</keyword>
<dbReference type="SUPFAM" id="SSF117916">
    <property type="entry name" value="Fe-S cluster assembly (FSCA) domain-like"/>
    <property type="match status" value="2"/>
</dbReference>
<protein>
    <submittedName>
        <fullName evidence="9">Nitrogen fixation protein nifU</fullName>
    </submittedName>
</protein>
<keyword evidence="10" id="KW-1185">Reference proteome</keyword>
<dbReference type="GO" id="GO:0005506">
    <property type="term" value="F:iron ion binding"/>
    <property type="evidence" value="ECO:0007669"/>
    <property type="project" value="InterPro"/>
</dbReference>
<feature type="domain" description="NIF system FeS cluster assembly NifU C-terminal" evidence="8">
    <location>
        <begin position="122"/>
        <end position="187"/>
    </location>
</feature>
<dbReference type="GO" id="GO:0005198">
    <property type="term" value="F:structural molecule activity"/>
    <property type="evidence" value="ECO:0007669"/>
    <property type="project" value="UniProtKB-ARBA"/>
</dbReference>
<dbReference type="Proteomes" id="UP000250235">
    <property type="component" value="Unassembled WGS sequence"/>
</dbReference>
<evidence type="ECO:0000313" key="10">
    <source>
        <dbReference type="Proteomes" id="UP000250235"/>
    </source>
</evidence>